<evidence type="ECO:0008006" key="4">
    <source>
        <dbReference type="Google" id="ProtNLM"/>
    </source>
</evidence>
<comment type="caution">
    <text evidence="2">The sequence shown here is derived from an EMBL/GenBank/DDBJ whole genome shotgun (WGS) entry which is preliminary data.</text>
</comment>
<keyword evidence="1" id="KW-0732">Signal</keyword>
<feature type="signal peptide" evidence="1">
    <location>
        <begin position="1"/>
        <end position="20"/>
    </location>
</feature>
<organism evidence="2 3">
    <name type="scientific">Phenylobacterium haematophilum</name>
    <dbReference type="NCBI Taxonomy" id="98513"/>
    <lineage>
        <taxon>Bacteria</taxon>
        <taxon>Pseudomonadati</taxon>
        <taxon>Pseudomonadota</taxon>
        <taxon>Alphaproteobacteria</taxon>
        <taxon>Caulobacterales</taxon>
        <taxon>Caulobacteraceae</taxon>
        <taxon>Phenylobacterium</taxon>
    </lineage>
</organism>
<evidence type="ECO:0000313" key="3">
    <source>
        <dbReference type="Proteomes" id="UP000530564"/>
    </source>
</evidence>
<dbReference type="AlphaFoldDB" id="A0A840A4L4"/>
<dbReference type="EMBL" id="JACIDK010000013">
    <property type="protein sequence ID" value="MBB3893566.1"/>
    <property type="molecule type" value="Genomic_DNA"/>
</dbReference>
<sequence length="163" mass="17595">MKRYILAVAAALAAASTAHAAVAAAPQPINLGDPKLKRPGQLKFDPALEAQKDAFKKFGEVSCNDCEGGVSFDTAAKKFLDLRDMWAFDSALGGLEVGQSLNWRGRGSVGKITAVSADPVGPFACKQLRWELTRGKETRTRDGLVCRGKSNPDADNERWLEVF</sequence>
<evidence type="ECO:0000256" key="1">
    <source>
        <dbReference type="SAM" id="SignalP"/>
    </source>
</evidence>
<evidence type="ECO:0000313" key="2">
    <source>
        <dbReference type="EMBL" id="MBB3893566.1"/>
    </source>
</evidence>
<gene>
    <name evidence="2" type="ORF">GGQ61_004314</name>
</gene>
<reference evidence="2 3" key="1">
    <citation type="submission" date="2020-08" db="EMBL/GenBank/DDBJ databases">
        <title>Genomic Encyclopedia of Type Strains, Phase IV (KMG-IV): sequencing the most valuable type-strain genomes for metagenomic binning, comparative biology and taxonomic classification.</title>
        <authorList>
            <person name="Goeker M."/>
        </authorList>
    </citation>
    <scope>NUCLEOTIDE SEQUENCE [LARGE SCALE GENOMIC DNA]</scope>
    <source>
        <strain evidence="2 3">DSM 21793</strain>
    </source>
</reference>
<dbReference type="RefSeq" id="WP_183777065.1">
    <property type="nucleotide sequence ID" value="NZ_JACIDK010000013.1"/>
</dbReference>
<protein>
    <recommendedName>
        <fullName evidence="4">Surface antigen domain-containing protein</fullName>
    </recommendedName>
</protein>
<name>A0A840A4L4_9CAUL</name>
<keyword evidence="3" id="KW-1185">Reference proteome</keyword>
<accession>A0A840A4L4</accession>
<feature type="chain" id="PRO_5032722413" description="Surface antigen domain-containing protein" evidence="1">
    <location>
        <begin position="21"/>
        <end position="163"/>
    </location>
</feature>
<proteinExistence type="predicted"/>
<dbReference type="Proteomes" id="UP000530564">
    <property type="component" value="Unassembled WGS sequence"/>
</dbReference>